<sequence>MALSESDDYKATLCQAEDFADDSDSGPNLSNPFIHIRMPKASPPRKRKNTRGKKQKDPSESKIKRWTESDDDKVTFLREYGNLKWHEVTEFINGRHTPQAVQMRYLRSLKKRNDSLTFAERSKLQKIVEEDYKSRFKRISTQMGPSFTPIRIQKIMLMEAGLGDLLQDDKIWTKEEIANFLDEAAGDFDSFEVPWRADRLPSRAADYMMHRMFRSYNDLINHYVGGNASPASSSSL</sequence>
<gene>
    <name evidence="1" type="ORF">D0Z00_002330</name>
</gene>
<proteinExistence type="predicted"/>
<dbReference type="EMBL" id="QVQA01000061">
    <property type="protein sequence ID" value="KAF5097647.1"/>
    <property type="molecule type" value="Genomic_DNA"/>
</dbReference>
<name>A0ACB6V4F2_9ASCO</name>
<organism evidence="1 2">
    <name type="scientific">Geotrichum galactomycetum</name>
    <dbReference type="NCBI Taxonomy" id="27317"/>
    <lineage>
        <taxon>Eukaryota</taxon>
        <taxon>Fungi</taxon>
        <taxon>Dikarya</taxon>
        <taxon>Ascomycota</taxon>
        <taxon>Saccharomycotina</taxon>
        <taxon>Dipodascomycetes</taxon>
        <taxon>Dipodascales</taxon>
        <taxon>Dipodascaceae</taxon>
        <taxon>Geotrichum</taxon>
    </lineage>
</organism>
<dbReference type="Proteomes" id="UP000744676">
    <property type="component" value="Unassembled WGS sequence"/>
</dbReference>
<reference evidence="1 2" key="1">
    <citation type="journal article" date="2020" name="Front. Microbiol.">
        <title>Phenotypic and Genetic Characterization of the Cheese Ripening Yeast Geotrichum candidum.</title>
        <authorList>
            <person name="Perkins V."/>
            <person name="Vignola S."/>
            <person name="Lessard M.H."/>
            <person name="Plante P.L."/>
            <person name="Corbeil J."/>
            <person name="Dugat-Bony E."/>
            <person name="Frenette M."/>
            <person name="Labrie S."/>
        </authorList>
    </citation>
    <scope>NUCLEOTIDE SEQUENCE [LARGE SCALE GENOMIC DNA]</scope>
    <source>
        <strain evidence="1 2">LMA-1147</strain>
    </source>
</reference>
<protein>
    <submittedName>
        <fullName evidence="1">Uncharacterized protein</fullName>
    </submittedName>
</protein>
<comment type="caution">
    <text evidence="1">The sequence shown here is derived from an EMBL/GenBank/DDBJ whole genome shotgun (WGS) entry which is preliminary data.</text>
</comment>
<accession>A0ACB6V4F2</accession>
<keyword evidence="2" id="KW-1185">Reference proteome</keyword>
<evidence type="ECO:0000313" key="1">
    <source>
        <dbReference type="EMBL" id="KAF5097647.1"/>
    </source>
</evidence>
<evidence type="ECO:0000313" key="2">
    <source>
        <dbReference type="Proteomes" id="UP000744676"/>
    </source>
</evidence>